<name>A0ABS0J6S1_9BACT</name>
<keyword evidence="2" id="KW-0548">Nucleotidyltransferase</keyword>
<reference evidence="2 3" key="1">
    <citation type="submission" date="2019-08" db="EMBL/GenBank/DDBJ databases">
        <authorList>
            <person name="Luo N."/>
        </authorList>
    </citation>
    <scope>NUCLEOTIDE SEQUENCE [LARGE SCALE GENOMIC DNA]</scope>
    <source>
        <strain evidence="2 3">NCIMB 9442</strain>
    </source>
</reference>
<organism evidence="2 3">
    <name type="scientific">Nitratidesulfovibrio oxamicus</name>
    <dbReference type="NCBI Taxonomy" id="32016"/>
    <lineage>
        <taxon>Bacteria</taxon>
        <taxon>Pseudomonadati</taxon>
        <taxon>Thermodesulfobacteriota</taxon>
        <taxon>Desulfovibrionia</taxon>
        <taxon>Desulfovibrionales</taxon>
        <taxon>Desulfovibrionaceae</taxon>
        <taxon>Nitratidesulfovibrio</taxon>
    </lineage>
</organism>
<feature type="region of interest" description="Disordered" evidence="1">
    <location>
        <begin position="20"/>
        <end position="58"/>
    </location>
</feature>
<proteinExistence type="predicted"/>
<evidence type="ECO:0000313" key="3">
    <source>
        <dbReference type="Proteomes" id="UP001194469"/>
    </source>
</evidence>
<comment type="caution">
    <text evidence="2">The sequence shown here is derived from an EMBL/GenBank/DDBJ whole genome shotgun (WGS) entry which is preliminary data.</text>
</comment>
<gene>
    <name evidence="2" type="ORF">FVW20_14075</name>
</gene>
<dbReference type="GO" id="GO:0016779">
    <property type="term" value="F:nucleotidyltransferase activity"/>
    <property type="evidence" value="ECO:0007669"/>
    <property type="project" value="UniProtKB-KW"/>
</dbReference>
<protein>
    <submittedName>
        <fullName evidence="2">Pantetheine-phosphate adenylyltransferase</fullName>
    </submittedName>
</protein>
<keyword evidence="2" id="KW-0808">Transferase</keyword>
<accession>A0ABS0J6S1</accession>
<evidence type="ECO:0000313" key="2">
    <source>
        <dbReference type="EMBL" id="MBG3878104.1"/>
    </source>
</evidence>
<dbReference type="Proteomes" id="UP001194469">
    <property type="component" value="Unassembled WGS sequence"/>
</dbReference>
<sequence length="58" mass="5400">GAGSAGSAFGAGLGNGGFLPRSMGAGLSAEGDDALRNGGLDPDDEGYGGGTPPMAPTF</sequence>
<keyword evidence="3" id="KW-1185">Reference proteome</keyword>
<dbReference type="EMBL" id="VRYY01000469">
    <property type="protein sequence ID" value="MBG3878104.1"/>
    <property type="molecule type" value="Genomic_DNA"/>
</dbReference>
<feature type="non-terminal residue" evidence="2">
    <location>
        <position position="1"/>
    </location>
</feature>
<evidence type="ECO:0000256" key="1">
    <source>
        <dbReference type="SAM" id="MobiDB-lite"/>
    </source>
</evidence>